<name>A0A699HLV7_TANCI</name>
<proteinExistence type="predicted"/>
<organism evidence="1">
    <name type="scientific">Tanacetum cinerariifolium</name>
    <name type="common">Dalmatian daisy</name>
    <name type="synonym">Chrysanthemum cinerariifolium</name>
    <dbReference type="NCBI Taxonomy" id="118510"/>
    <lineage>
        <taxon>Eukaryota</taxon>
        <taxon>Viridiplantae</taxon>
        <taxon>Streptophyta</taxon>
        <taxon>Embryophyta</taxon>
        <taxon>Tracheophyta</taxon>
        <taxon>Spermatophyta</taxon>
        <taxon>Magnoliopsida</taxon>
        <taxon>eudicotyledons</taxon>
        <taxon>Gunneridae</taxon>
        <taxon>Pentapetalae</taxon>
        <taxon>asterids</taxon>
        <taxon>campanulids</taxon>
        <taxon>Asterales</taxon>
        <taxon>Asteraceae</taxon>
        <taxon>Asteroideae</taxon>
        <taxon>Anthemideae</taxon>
        <taxon>Anthemidinae</taxon>
        <taxon>Tanacetum</taxon>
    </lineage>
</organism>
<dbReference type="AlphaFoldDB" id="A0A699HLV7"/>
<gene>
    <name evidence="1" type="ORF">Tci_412161</name>
</gene>
<sequence length="141" mass="15916">MEKGYLYLKDLSRRLWLAVVMHDDSKYKGMSLYGYIDAGGSSTCCDLVHEITVYDGPSLPHMDKKNGSSKVNVTRKRSFLNRLKILRSRKFLRKTVAGGTNYKRLGSLIGLNEDEGYDDPQQTTQVSLTLGSFNNDVKDVD</sequence>
<evidence type="ECO:0000313" key="1">
    <source>
        <dbReference type="EMBL" id="GEY40187.1"/>
    </source>
</evidence>
<dbReference type="EMBL" id="BKCJ010175501">
    <property type="protein sequence ID" value="GEY40187.1"/>
    <property type="molecule type" value="Genomic_DNA"/>
</dbReference>
<reference evidence="1" key="1">
    <citation type="journal article" date="2019" name="Sci. Rep.">
        <title>Draft genome of Tanacetum cinerariifolium, the natural source of mosquito coil.</title>
        <authorList>
            <person name="Yamashiro T."/>
            <person name="Shiraishi A."/>
            <person name="Satake H."/>
            <person name="Nakayama K."/>
        </authorList>
    </citation>
    <scope>NUCLEOTIDE SEQUENCE</scope>
</reference>
<accession>A0A699HLV7</accession>
<protein>
    <submittedName>
        <fullName evidence="1">Uncharacterized protein</fullName>
    </submittedName>
</protein>
<comment type="caution">
    <text evidence="1">The sequence shown here is derived from an EMBL/GenBank/DDBJ whole genome shotgun (WGS) entry which is preliminary data.</text>
</comment>